<proteinExistence type="predicted"/>
<protein>
    <submittedName>
        <fullName evidence="2">Uncharacterized protein</fullName>
    </submittedName>
</protein>
<evidence type="ECO:0000256" key="1">
    <source>
        <dbReference type="SAM" id="MobiDB-lite"/>
    </source>
</evidence>
<keyword evidence="3" id="KW-1185">Reference proteome</keyword>
<name>A0A8J5ID10_9STRA</name>
<dbReference type="AlphaFoldDB" id="A0A8J5ID10"/>
<organism evidence="2 3">
    <name type="scientific">Phytophthora aleatoria</name>
    <dbReference type="NCBI Taxonomy" id="2496075"/>
    <lineage>
        <taxon>Eukaryota</taxon>
        <taxon>Sar</taxon>
        <taxon>Stramenopiles</taxon>
        <taxon>Oomycota</taxon>
        <taxon>Peronosporomycetes</taxon>
        <taxon>Peronosporales</taxon>
        <taxon>Peronosporaceae</taxon>
        <taxon>Phytophthora</taxon>
    </lineage>
</organism>
<accession>A0A8J5ID10</accession>
<sequence length="49" mass="5710">MISHTQKASQPMIFPPTRMHRRLRTSTMRQSPKELSSVTQNIEARSSRL</sequence>
<evidence type="ECO:0000313" key="2">
    <source>
        <dbReference type="EMBL" id="KAG6942844.1"/>
    </source>
</evidence>
<gene>
    <name evidence="2" type="ORF">JG688_00017893</name>
</gene>
<dbReference type="Proteomes" id="UP000709295">
    <property type="component" value="Unassembled WGS sequence"/>
</dbReference>
<feature type="compositionally biased region" description="Polar residues" evidence="1">
    <location>
        <begin position="25"/>
        <end position="49"/>
    </location>
</feature>
<feature type="region of interest" description="Disordered" evidence="1">
    <location>
        <begin position="1"/>
        <end position="49"/>
    </location>
</feature>
<evidence type="ECO:0000313" key="3">
    <source>
        <dbReference type="Proteomes" id="UP000709295"/>
    </source>
</evidence>
<reference evidence="2" key="1">
    <citation type="submission" date="2021-01" db="EMBL/GenBank/DDBJ databases">
        <title>Phytophthora aleatoria, a newly-described species from Pinus radiata is distinct from Phytophthora cactorum isolates based on comparative genomics.</title>
        <authorList>
            <person name="Mcdougal R."/>
            <person name="Panda P."/>
            <person name="Williams N."/>
            <person name="Studholme D.J."/>
        </authorList>
    </citation>
    <scope>NUCLEOTIDE SEQUENCE</scope>
    <source>
        <strain evidence="2">NZFS 4037</strain>
    </source>
</reference>
<comment type="caution">
    <text evidence="2">The sequence shown here is derived from an EMBL/GenBank/DDBJ whole genome shotgun (WGS) entry which is preliminary data.</text>
</comment>
<dbReference type="EMBL" id="JAENGY010002929">
    <property type="protein sequence ID" value="KAG6942844.1"/>
    <property type="molecule type" value="Genomic_DNA"/>
</dbReference>